<evidence type="ECO:0000313" key="5">
    <source>
        <dbReference type="EMBL" id="EAY31514.1"/>
    </source>
</evidence>
<sequence>MIVMIPSIKKITLLTCLMLASVAAGNAQKKPQVFYHIELALETPEKVKILDLTSQRIQKIPVEIFQFQNLEKLVLTNCRLKALPKGIAQLKKLQTLILAFNEITSLPKELGQLTQLQKLDLYQNKLTRLPSYISALKNLRDLNVGKNQLNEFPTVLKKLTQLKRLDLNGNQLKQVPADIAWLQQNKRVFLARNPWTKWARKKLGLDDPARIHLEVPARMVPPPMLLWGHTAGKVQALRDARQGKYHLRFYGFPSDMTHTNIYMKELRKLGIKVSHEGCVVDATTESYSKTMALKIAEKFGKDYWVQPQIKADSLTNHHLPRLPQVVYHSQSVDLSHYISSQLPKKLLRKRHQDKEMTLILTIDDHLKAQQVSVLQGVSRKVDKACVALLQNARWQAPRSWLYLRKRGQVTFRATIRFR</sequence>
<dbReference type="PROSITE" id="PS51450">
    <property type="entry name" value="LRR"/>
    <property type="match status" value="2"/>
</dbReference>
<accession>A1ZCX5</accession>
<dbReference type="InterPro" id="IPR001611">
    <property type="entry name" value="Leu-rich_rpt"/>
</dbReference>
<proteinExistence type="predicted"/>
<dbReference type="Pfam" id="PF23598">
    <property type="entry name" value="LRR_14"/>
    <property type="match status" value="1"/>
</dbReference>
<dbReference type="SMART" id="SM00364">
    <property type="entry name" value="LRR_BAC"/>
    <property type="match status" value="4"/>
</dbReference>
<feature type="domain" description="Disease resistance R13L4/SHOC-2-like LRR" evidence="4">
    <location>
        <begin position="47"/>
        <end position="123"/>
    </location>
</feature>
<dbReference type="OrthoDB" id="922532at2"/>
<dbReference type="SUPFAM" id="SSF52058">
    <property type="entry name" value="L domain-like"/>
    <property type="match status" value="1"/>
</dbReference>
<evidence type="ECO:0000313" key="6">
    <source>
        <dbReference type="Proteomes" id="UP000004095"/>
    </source>
</evidence>
<evidence type="ECO:0000259" key="4">
    <source>
        <dbReference type="Pfam" id="PF23598"/>
    </source>
</evidence>
<keyword evidence="6" id="KW-1185">Reference proteome</keyword>
<dbReference type="Gene3D" id="3.80.10.10">
    <property type="entry name" value="Ribonuclease Inhibitor"/>
    <property type="match status" value="1"/>
</dbReference>
<dbReference type="eggNOG" id="COG4886">
    <property type="taxonomic scope" value="Bacteria"/>
</dbReference>
<gene>
    <name evidence="5" type="ORF">M23134_05020</name>
</gene>
<dbReference type="InterPro" id="IPR055414">
    <property type="entry name" value="LRR_R13L4/SHOC2-like"/>
</dbReference>
<keyword evidence="1" id="KW-0433">Leucine-rich repeat</keyword>
<comment type="caution">
    <text evidence="5">The sequence shown here is derived from an EMBL/GenBank/DDBJ whole genome shotgun (WGS) entry which is preliminary data.</text>
</comment>
<dbReference type="InterPro" id="IPR003591">
    <property type="entry name" value="Leu-rich_rpt_typical-subtyp"/>
</dbReference>
<evidence type="ECO:0000256" key="2">
    <source>
        <dbReference type="ARBA" id="ARBA00022737"/>
    </source>
</evidence>
<dbReference type="RefSeq" id="WP_002693171.1">
    <property type="nucleotide sequence ID" value="NZ_AAWS01000002.1"/>
</dbReference>
<feature type="chain" id="PRO_5002642062" evidence="3">
    <location>
        <begin position="27"/>
        <end position="418"/>
    </location>
</feature>
<dbReference type="GO" id="GO:0005737">
    <property type="term" value="C:cytoplasm"/>
    <property type="evidence" value="ECO:0007669"/>
    <property type="project" value="TreeGrafter"/>
</dbReference>
<protein>
    <submittedName>
        <fullName evidence="5">Leucine-rich repeat containing protein</fullName>
    </submittedName>
</protein>
<keyword evidence="3" id="KW-0732">Signal</keyword>
<organism evidence="5 6">
    <name type="scientific">Microscilla marina ATCC 23134</name>
    <dbReference type="NCBI Taxonomy" id="313606"/>
    <lineage>
        <taxon>Bacteria</taxon>
        <taxon>Pseudomonadati</taxon>
        <taxon>Bacteroidota</taxon>
        <taxon>Cytophagia</taxon>
        <taxon>Cytophagales</taxon>
        <taxon>Microscillaceae</taxon>
        <taxon>Microscilla</taxon>
    </lineage>
</organism>
<dbReference type="InterPro" id="IPR050216">
    <property type="entry name" value="LRR_domain-containing"/>
</dbReference>
<dbReference type="InterPro" id="IPR032675">
    <property type="entry name" value="LRR_dom_sf"/>
</dbReference>
<feature type="signal peptide" evidence="3">
    <location>
        <begin position="1"/>
        <end position="26"/>
    </location>
</feature>
<reference evidence="5 6" key="1">
    <citation type="submission" date="2007-01" db="EMBL/GenBank/DDBJ databases">
        <authorList>
            <person name="Haygood M."/>
            <person name="Podell S."/>
            <person name="Anderson C."/>
            <person name="Hopkinson B."/>
            <person name="Roe K."/>
            <person name="Barbeau K."/>
            <person name="Gaasterland T."/>
            <person name="Ferriera S."/>
            <person name="Johnson J."/>
            <person name="Kravitz S."/>
            <person name="Beeson K."/>
            <person name="Sutton G."/>
            <person name="Rogers Y.-H."/>
            <person name="Friedman R."/>
            <person name="Frazier M."/>
            <person name="Venter J.C."/>
        </authorList>
    </citation>
    <scope>NUCLEOTIDE SEQUENCE [LARGE SCALE GENOMIC DNA]</scope>
    <source>
        <strain evidence="5 6">ATCC 23134</strain>
    </source>
</reference>
<keyword evidence="2" id="KW-0677">Repeat</keyword>
<dbReference type="SMART" id="SM00369">
    <property type="entry name" value="LRR_TYP"/>
    <property type="match status" value="5"/>
</dbReference>
<dbReference type="Proteomes" id="UP000004095">
    <property type="component" value="Unassembled WGS sequence"/>
</dbReference>
<dbReference type="EMBL" id="AAWS01000002">
    <property type="protein sequence ID" value="EAY31514.1"/>
    <property type="molecule type" value="Genomic_DNA"/>
</dbReference>
<evidence type="ECO:0000256" key="3">
    <source>
        <dbReference type="SAM" id="SignalP"/>
    </source>
</evidence>
<evidence type="ECO:0000256" key="1">
    <source>
        <dbReference type="ARBA" id="ARBA00022614"/>
    </source>
</evidence>
<dbReference type="AlphaFoldDB" id="A1ZCX5"/>
<name>A1ZCX5_MICM2</name>
<dbReference type="PANTHER" id="PTHR48051">
    <property type="match status" value="1"/>
</dbReference>
<dbReference type="PANTHER" id="PTHR48051:SF1">
    <property type="entry name" value="RAS SUPPRESSOR PROTEIN 1"/>
    <property type="match status" value="1"/>
</dbReference>